<dbReference type="CDD" id="cd15283">
    <property type="entry name" value="7tmC_V2R_pheromone"/>
    <property type="match status" value="1"/>
</dbReference>
<comment type="similarity">
    <text evidence="2">Belongs to the G-protein coupled receptor 3 family.</text>
</comment>
<feature type="domain" description="G-protein coupled receptors family 3 profile" evidence="13">
    <location>
        <begin position="595"/>
        <end position="859"/>
    </location>
</feature>
<proteinExistence type="inferred from homology"/>
<keyword evidence="10" id="KW-0325">Glycoprotein</keyword>
<evidence type="ECO:0000256" key="12">
    <source>
        <dbReference type="SAM" id="Phobius"/>
    </source>
</evidence>
<evidence type="ECO:0000256" key="7">
    <source>
        <dbReference type="ARBA" id="ARBA00023040"/>
    </source>
</evidence>
<feature type="transmembrane region" description="Helical" evidence="12">
    <location>
        <begin position="595"/>
        <end position="614"/>
    </location>
</feature>
<dbReference type="InterPro" id="IPR028082">
    <property type="entry name" value="Peripla_BP_I"/>
</dbReference>
<dbReference type="PANTHER" id="PTHR24061:SF599">
    <property type="entry name" value="G-PROTEIN COUPLED RECEPTORS FAMILY 3 PROFILE DOMAIN-CONTAINING PROTEIN"/>
    <property type="match status" value="1"/>
</dbReference>
<dbReference type="SUPFAM" id="SSF53822">
    <property type="entry name" value="Periplasmic binding protein-like I"/>
    <property type="match status" value="1"/>
</dbReference>
<dbReference type="InterPro" id="IPR038550">
    <property type="entry name" value="GPCR_3_9-Cys_sf"/>
</dbReference>
<dbReference type="InterPro" id="IPR000068">
    <property type="entry name" value="GPCR_3_Ca_sens_rcpt-rel"/>
</dbReference>
<feature type="transmembrane region" description="Helical" evidence="12">
    <location>
        <begin position="821"/>
        <end position="844"/>
    </location>
</feature>
<dbReference type="InterPro" id="IPR017979">
    <property type="entry name" value="GPCR_3_CS"/>
</dbReference>
<evidence type="ECO:0000256" key="2">
    <source>
        <dbReference type="ARBA" id="ARBA00007242"/>
    </source>
</evidence>
<dbReference type="PANTHER" id="PTHR24061">
    <property type="entry name" value="CALCIUM-SENSING RECEPTOR-RELATED"/>
    <property type="match status" value="1"/>
</dbReference>
<evidence type="ECO:0000259" key="13">
    <source>
        <dbReference type="PROSITE" id="PS50259"/>
    </source>
</evidence>
<dbReference type="AlphaFoldDB" id="A0AA97K2W5"/>
<keyword evidence="14" id="KW-1185">Reference proteome</keyword>
<keyword evidence="5" id="KW-0732">Signal</keyword>
<protein>
    <submittedName>
        <fullName evidence="15">Vomeronasal type-2 receptor 26-like</fullName>
    </submittedName>
</protein>
<dbReference type="InterPro" id="IPR017978">
    <property type="entry name" value="GPCR_3_C"/>
</dbReference>
<keyword evidence="11" id="KW-0807">Transducer</keyword>
<dbReference type="InterPro" id="IPR004073">
    <property type="entry name" value="GPCR_3_vmron_rcpt_2"/>
</dbReference>
<dbReference type="Pfam" id="PF07562">
    <property type="entry name" value="NCD3G"/>
    <property type="match status" value="1"/>
</dbReference>
<dbReference type="Gene3D" id="3.40.50.2300">
    <property type="match status" value="2"/>
</dbReference>
<dbReference type="KEGG" id="emc:129339904"/>
<dbReference type="FunFam" id="3.40.50.2300:FF:000024">
    <property type="entry name" value="Vomeronasal 2, receptor 73"/>
    <property type="match status" value="1"/>
</dbReference>
<evidence type="ECO:0000256" key="4">
    <source>
        <dbReference type="ARBA" id="ARBA00022692"/>
    </source>
</evidence>
<keyword evidence="8 12" id="KW-0472">Membrane</keyword>
<evidence type="ECO:0000256" key="10">
    <source>
        <dbReference type="ARBA" id="ARBA00023180"/>
    </source>
</evidence>
<dbReference type="PROSITE" id="PS50259">
    <property type="entry name" value="G_PROTEIN_RECEP_F3_4"/>
    <property type="match status" value="1"/>
</dbReference>
<dbReference type="RefSeq" id="XP_054850450.1">
    <property type="nucleotide sequence ID" value="XM_054994475.1"/>
</dbReference>
<dbReference type="SUPFAM" id="SSF57184">
    <property type="entry name" value="Growth factor receptor domain"/>
    <property type="match status" value="1"/>
</dbReference>
<dbReference type="InterPro" id="IPR001828">
    <property type="entry name" value="ANF_lig-bd_rcpt"/>
</dbReference>
<dbReference type="GO" id="GO:0004930">
    <property type="term" value="F:G protein-coupled receptor activity"/>
    <property type="evidence" value="ECO:0007669"/>
    <property type="project" value="UniProtKB-KW"/>
</dbReference>
<accession>A0AA97K2W5</accession>
<feature type="transmembrane region" description="Helical" evidence="12">
    <location>
        <begin position="710"/>
        <end position="728"/>
    </location>
</feature>
<keyword evidence="7" id="KW-0297">G-protein coupled receptor</keyword>
<dbReference type="InterPro" id="IPR000337">
    <property type="entry name" value="GPCR_3"/>
</dbReference>
<dbReference type="PROSITE" id="PS00981">
    <property type="entry name" value="G_PROTEIN_RECEP_F3_3"/>
    <property type="match status" value="1"/>
</dbReference>
<evidence type="ECO:0000256" key="9">
    <source>
        <dbReference type="ARBA" id="ARBA00023170"/>
    </source>
</evidence>
<evidence type="ECO:0000313" key="14">
    <source>
        <dbReference type="Proteomes" id="UP001190640"/>
    </source>
</evidence>
<keyword evidence="4 12" id="KW-0812">Transmembrane</keyword>
<feature type="transmembrane region" description="Helical" evidence="12">
    <location>
        <begin position="665"/>
        <end position="689"/>
    </location>
</feature>
<evidence type="ECO:0000256" key="1">
    <source>
        <dbReference type="ARBA" id="ARBA00004651"/>
    </source>
</evidence>
<evidence type="ECO:0000256" key="5">
    <source>
        <dbReference type="ARBA" id="ARBA00022729"/>
    </source>
</evidence>
<dbReference type="GeneID" id="129339904"/>
<dbReference type="FunFam" id="2.10.50.30:FF:000002">
    <property type="entry name" value="Vomeronasal 2 receptor, h1"/>
    <property type="match status" value="1"/>
</dbReference>
<gene>
    <name evidence="15" type="primary">LOC129339904</name>
</gene>
<evidence type="ECO:0000256" key="3">
    <source>
        <dbReference type="ARBA" id="ARBA00022475"/>
    </source>
</evidence>
<dbReference type="Pfam" id="PF01094">
    <property type="entry name" value="ANF_receptor"/>
    <property type="match status" value="1"/>
</dbReference>
<name>A0AA97K2W5_EUBMA</name>
<dbReference type="GO" id="GO:0005886">
    <property type="term" value="C:plasma membrane"/>
    <property type="evidence" value="ECO:0007669"/>
    <property type="project" value="UniProtKB-SubCell"/>
</dbReference>
<reference evidence="15" key="1">
    <citation type="submission" date="2025-08" db="UniProtKB">
        <authorList>
            <consortium name="RefSeq"/>
        </authorList>
    </citation>
    <scope>IDENTIFICATION</scope>
    <source>
        <tissue evidence="15">Blood</tissue>
    </source>
</reference>
<evidence type="ECO:0000313" key="15">
    <source>
        <dbReference type="RefSeq" id="XP_054850450.1"/>
    </source>
</evidence>
<keyword evidence="3" id="KW-1003">Cell membrane</keyword>
<dbReference type="InterPro" id="IPR009030">
    <property type="entry name" value="Growth_fac_rcpt_cys_sf"/>
</dbReference>
<evidence type="ECO:0000256" key="6">
    <source>
        <dbReference type="ARBA" id="ARBA00022989"/>
    </source>
</evidence>
<keyword evidence="6 12" id="KW-1133">Transmembrane helix</keyword>
<feature type="transmembrane region" description="Helical" evidence="12">
    <location>
        <begin position="789"/>
        <end position="809"/>
    </location>
</feature>
<organism evidence="14 15">
    <name type="scientific">Eublepharis macularius</name>
    <name type="common">Leopard gecko</name>
    <name type="synonym">Cyrtodactylus macularius</name>
    <dbReference type="NCBI Taxonomy" id="481883"/>
    <lineage>
        <taxon>Eukaryota</taxon>
        <taxon>Metazoa</taxon>
        <taxon>Chordata</taxon>
        <taxon>Craniata</taxon>
        <taxon>Vertebrata</taxon>
        <taxon>Euteleostomi</taxon>
        <taxon>Lepidosauria</taxon>
        <taxon>Squamata</taxon>
        <taxon>Bifurcata</taxon>
        <taxon>Gekkota</taxon>
        <taxon>Eublepharidae</taxon>
        <taxon>Eublepharinae</taxon>
        <taxon>Eublepharis</taxon>
    </lineage>
</organism>
<evidence type="ECO:0000256" key="11">
    <source>
        <dbReference type="ARBA" id="ARBA00023224"/>
    </source>
</evidence>
<dbReference type="Gene3D" id="2.10.50.30">
    <property type="entry name" value="GPCR, family 3, nine cysteines domain"/>
    <property type="match status" value="1"/>
</dbReference>
<feature type="transmembrane region" description="Helical" evidence="12">
    <location>
        <begin position="635"/>
        <end position="653"/>
    </location>
</feature>
<dbReference type="PRINTS" id="PR00248">
    <property type="entry name" value="GPCRMGR"/>
</dbReference>
<evidence type="ECO:0000256" key="8">
    <source>
        <dbReference type="ARBA" id="ARBA00023136"/>
    </source>
</evidence>
<dbReference type="InterPro" id="IPR011500">
    <property type="entry name" value="GPCR_3_9-Cys_dom"/>
</dbReference>
<feature type="transmembrane region" description="Helical" evidence="12">
    <location>
        <begin position="754"/>
        <end position="777"/>
    </location>
</feature>
<keyword evidence="9" id="KW-0675">Receptor</keyword>
<dbReference type="Proteomes" id="UP001190640">
    <property type="component" value="Chromosome 12"/>
</dbReference>
<dbReference type="PRINTS" id="PR01535">
    <property type="entry name" value="VOMERONASL2R"/>
</dbReference>
<comment type="subcellular location">
    <subcellularLocation>
        <location evidence="1">Cell membrane</location>
        <topology evidence="1">Multi-pass membrane protein</topology>
    </subcellularLocation>
</comment>
<dbReference type="Pfam" id="PF00003">
    <property type="entry name" value="7tm_3"/>
    <property type="match status" value="1"/>
</dbReference>
<sequence length="860" mass="97231">MVYEVDTLKCLGNDPLFVPHQWYQPGDFLIGEITSQFCFQLHRVDLNEKPSRDLSNAPEMVTKFYQHALALAFAVKEINENPLLLPNATLGFHIYDSYQNAKMTYHNTMDLLFKSHVSIPNYKCDTQKSLISVIGGFNGDTSFHMADILTVYKIPQLTYGTFAPEERDETEFPSFFRVSPNEGHQYTGLIRLLLHFQWIWVGLLAMDNDSGDLFLKTLEPLLSKHGICLASTGRIQNQSKWDYLPDLFDLTTSIYKPLTDSHVNTIILYGEAMTLVTMNTLMFLGLAEHKEDVSLRKVWIMTGQIDFTLSGFQSFMNCDLFQGALSFTIHSQEVLGFQKFLHIIKPHWTKGDGFLKDFWGQAFNCLFPNFQEPIEANGTCTGDERLESLPGSFFEMCMTGHSYSIYNAAYAVAHALHAMYLTRGRAIVGGRRIRFHDLQPWQLHPFLQGISFNNAAGETVSFNKNKEMGAGFDITHLITFPNKSFQKVKVGRVDPNALEGKQFVIQEDMIDWQRTFNQVLPLSLCNDPCLPGYHKERKEGQQFCCYNCILCPEGKFSNIKDMVDCIRCPEDQYPSKDRDQCMDKIITFLSFEEPLGITSAFLAVSLSLTTALMLGTFIKQRDTPIVKANNRDITYTLLVSLLLCFLCPLLFLGKPKKVTCFFRQAAFGTIFTVAISSILAKTITVVVAFMATNPGSSVRKWVGKGLTNSVLLFCSFIQASLCMAWLGTSPPFPDFDRKSLTTEIVAQCNEGSVIMFYIALCYLGLLSFITLIVAFLARKLPDSFNEAKFITFSMLIFCSVWVSFVPTYLSTKGKSMVAVEIFSILASSAGLLGCIFIPKCYIILLRPELNKKELLINRRN</sequence>